<dbReference type="SUPFAM" id="SSF55874">
    <property type="entry name" value="ATPase domain of HSP90 chaperone/DNA topoisomerase II/histidine kinase"/>
    <property type="match status" value="1"/>
</dbReference>
<keyword evidence="3" id="KW-0597">Phosphoprotein</keyword>
<sequence>MLPDNKPEQPSVERMKSIFYTSLHEVGTPVNGIVSACLLLKDELDKGNTAYAQELLQAIFSAAGNLNEIYVRVKQLVREDQLPEFRLTETLFDFRKWLDELLQSMMALFMEKEISVVKQVPRDFPLLVFADKVYLTQILYNILMNALKFSPESTVVSVSCFVTADRQQFCIEVTDMGTGIPEEKLPLIFQDYYQVTADVTARFGGMGLGLAIVKKLLAVMGGDVTVRSEVGSGSSFTVLFPLNKFHSS</sequence>
<dbReference type="AlphaFoldDB" id="A0A512RP96"/>
<dbReference type="Pfam" id="PF02518">
    <property type="entry name" value="HATPase_c"/>
    <property type="match status" value="1"/>
</dbReference>
<keyword evidence="5" id="KW-0418">Kinase</keyword>
<dbReference type="RefSeq" id="WP_146865166.1">
    <property type="nucleotide sequence ID" value="NZ_BKAU01000005.1"/>
</dbReference>
<dbReference type="InterPro" id="IPR003594">
    <property type="entry name" value="HATPase_dom"/>
</dbReference>
<dbReference type="Gene3D" id="3.30.565.10">
    <property type="entry name" value="Histidine kinase-like ATPase, C-terminal domain"/>
    <property type="match status" value="1"/>
</dbReference>
<evidence type="ECO:0000313" key="8">
    <source>
        <dbReference type="Proteomes" id="UP000321436"/>
    </source>
</evidence>
<accession>A0A512RP96</accession>
<dbReference type="FunFam" id="3.30.565.10:FF:000006">
    <property type="entry name" value="Sensor histidine kinase WalK"/>
    <property type="match status" value="1"/>
</dbReference>
<dbReference type="InterPro" id="IPR036890">
    <property type="entry name" value="HATPase_C_sf"/>
</dbReference>
<dbReference type="GO" id="GO:0009927">
    <property type="term" value="F:histidine phosphotransfer kinase activity"/>
    <property type="evidence" value="ECO:0007669"/>
    <property type="project" value="TreeGrafter"/>
</dbReference>
<organism evidence="7 8">
    <name type="scientific">Chitinophaga cymbidii</name>
    <dbReference type="NCBI Taxonomy" id="1096750"/>
    <lineage>
        <taxon>Bacteria</taxon>
        <taxon>Pseudomonadati</taxon>
        <taxon>Bacteroidota</taxon>
        <taxon>Chitinophagia</taxon>
        <taxon>Chitinophagales</taxon>
        <taxon>Chitinophagaceae</taxon>
        <taxon>Chitinophaga</taxon>
    </lineage>
</organism>
<dbReference type="InterPro" id="IPR004358">
    <property type="entry name" value="Sig_transdc_His_kin-like_C"/>
</dbReference>
<dbReference type="GO" id="GO:0005886">
    <property type="term" value="C:plasma membrane"/>
    <property type="evidence" value="ECO:0007669"/>
    <property type="project" value="TreeGrafter"/>
</dbReference>
<comment type="catalytic activity">
    <reaction evidence="1">
        <text>ATP + protein L-histidine = ADP + protein N-phospho-L-histidine.</text>
        <dbReference type="EC" id="2.7.13.3"/>
    </reaction>
</comment>
<proteinExistence type="predicted"/>
<evidence type="ECO:0000256" key="1">
    <source>
        <dbReference type="ARBA" id="ARBA00000085"/>
    </source>
</evidence>
<keyword evidence="8" id="KW-1185">Reference proteome</keyword>
<dbReference type="PANTHER" id="PTHR43047:SF72">
    <property type="entry name" value="OSMOSENSING HISTIDINE PROTEIN KINASE SLN1"/>
    <property type="match status" value="1"/>
</dbReference>
<evidence type="ECO:0000259" key="6">
    <source>
        <dbReference type="PROSITE" id="PS50109"/>
    </source>
</evidence>
<evidence type="ECO:0000256" key="2">
    <source>
        <dbReference type="ARBA" id="ARBA00012438"/>
    </source>
</evidence>
<dbReference type="Proteomes" id="UP000321436">
    <property type="component" value="Unassembled WGS sequence"/>
</dbReference>
<dbReference type="EC" id="2.7.13.3" evidence="2"/>
<keyword evidence="4" id="KW-0808">Transferase</keyword>
<dbReference type="SMART" id="SM00387">
    <property type="entry name" value="HATPase_c"/>
    <property type="match status" value="1"/>
</dbReference>
<dbReference type="EMBL" id="BKAU01000005">
    <property type="protein sequence ID" value="GEP97504.1"/>
    <property type="molecule type" value="Genomic_DNA"/>
</dbReference>
<reference evidence="7 8" key="1">
    <citation type="submission" date="2019-07" db="EMBL/GenBank/DDBJ databases">
        <title>Whole genome shotgun sequence of Chitinophaga cymbidii NBRC 109752.</title>
        <authorList>
            <person name="Hosoyama A."/>
            <person name="Uohara A."/>
            <person name="Ohji S."/>
            <person name="Ichikawa N."/>
        </authorList>
    </citation>
    <scope>NUCLEOTIDE SEQUENCE [LARGE SCALE GENOMIC DNA]</scope>
    <source>
        <strain evidence="7 8">NBRC 109752</strain>
    </source>
</reference>
<dbReference type="OrthoDB" id="9796457at2"/>
<dbReference type="PANTHER" id="PTHR43047">
    <property type="entry name" value="TWO-COMPONENT HISTIDINE PROTEIN KINASE"/>
    <property type="match status" value="1"/>
</dbReference>
<comment type="caution">
    <text evidence="7">The sequence shown here is derived from an EMBL/GenBank/DDBJ whole genome shotgun (WGS) entry which is preliminary data.</text>
</comment>
<evidence type="ECO:0000313" key="7">
    <source>
        <dbReference type="EMBL" id="GEP97504.1"/>
    </source>
</evidence>
<dbReference type="PROSITE" id="PS50109">
    <property type="entry name" value="HIS_KIN"/>
    <property type="match status" value="1"/>
</dbReference>
<name>A0A512RP96_9BACT</name>
<protein>
    <recommendedName>
        <fullName evidence="2">histidine kinase</fullName>
        <ecNumber evidence="2">2.7.13.3</ecNumber>
    </recommendedName>
</protein>
<evidence type="ECO:0000256" key="3">
    <source>
        <dbReference type="ARBA" id="ARBA00022553"/>
    </source>
</evidence>
<evidence type="ECO:0000256" key="5">
    <source>
        <dbReference type="ARBA" id="ARBA00022777"/>
    </source>
</evidence>
<feature type="domain" description="Histidine kinase" evidence="6">
    <location>
        <begin position="21"/>
        <end position="244"/>
    </location>
</feature>
<dbReference type="PRINTS" id="PR00344">
    <property type="entry name" value="BCTRLSENSOR"/>
</dbReference>
<dbReference type="GO" id="GO:0000155">
    <property type="term" value="F:phosphorelay sensor kinase activity"/>
    <property type="evidence" value="ECO:0007669"/>
    <property type="project" value="TreeGrafter"/>
</dbReference>
<gene>
    <name evidence="7" type="ORF">CCY01nite_37640</name>
</gene>
<dbReference type="InterPro" id="IPR005467">
    <property type="entry name" value="His_kinase_dom"/>
</dbReference>
<evidence type="ECO:0000256" key="4">
    <source>
        <dbReference type="ARBA" id="ARBA00022679"/>
    </source>
</evidence>